<evidence type="ECO:0000313" key="10">
    <source>
        <dbReference type="EMBL" id="RKF74893.1"/>
    </source>
</evidence>
<organism evidence="10 11">
    <name type="scientific">Golovinomyces cichoracearum</name>
    <dbReference type="NCBI Taxonomy" id="62708"/>
    <lineage>
        <taxon>Eukaryota</taxon>
        <taxon>Fungi</taxon>
        <taxon>Dikarya</taxon>
        <taxon>Ascomycota</taxon>
        <taxon>Pezizomycotina</taxon>
        <taxon>Leotiomycetes</taxon>
        <taxon>Erysiphales</taxon>
        <taxon>Erysiphaceae</taxon>
        <taxon>Golovinomyces</taxon>
    </lineage>
</organism>
<dbReference type="AlphaFoldDB" id="A0A420IK43"/>
<comment type="similarity">
    <text evidence="3 9">Belongs to the nonaspanin (TM9SF) (TC 9.A.2) family.</text>
</comment>
<reference evidence="10 11" key="1">
    <citation type="journal article" date="2018" name="BMC Genomics">
        <title>Comparative genome analyses reveal sequence features reflecting distinct modes of host-adaptation between dicot and monocot powdery mildew.</title>
        <authorList>
            <person name="Wu Y."/>
            <person name="Ma X."/>
            <person name="Pan Z."/>
            <person name="Kale S.D."/>
            <person name="Song Y."/>
            <person name="King H."/>
            <person name="Zhang Q."/>
            <person name="Presley C."/>
            <person name="Deng X."/>
            <person name="Wei C.I."/>
            <person name="Xiao S."/>
        </authorList>
    </citation>
    <scope>NUCLEOTIDE SEQUENCE [LARGE SCALE GENOMIC DNA]</scope>
    <source>
        <strain evidence="10">UMSG1</strain>
    </source>
</reference>
<dbReference type="PANTHER" id="PTHR10766">
    <property type="entry name" value="TRANSMEMBRANE 9 SUPERFAMILY PROTEIN"/>
    <property type="match status" value="1"/>
</dbReference>
<evidence type="ECO:0000256" key="9">
    <source>
        <dbReference type="RuleBase" id="RU363079"/>
    </source>
</evidence>
<evidence type="ECO:0000256" key="8">
    <source>
        <dbReference type="ARBA" id="ARBA00023136"/>
    </source>
</evidence>
<evidence type="ECO:0000313" key="11">
    <source>
        <dbReference type="Proteomes" id="UP000285326"/>
    </source>
</evidence>
<feature type="transmembrane region" description="Helical" evidence="9">
    <location>
        <begin position="491"/>
        <end position="515"/>
    </location>
</feature>
<name>A0A420IK43_9PEZI</name>
<feature type="transmembrane region" description="Helical" evidence="9">
    <location>
        <begin position="684"/>
        <end position="713"/>
    </location>
</feature>
<comment type="caution">
    <text evidence="10">The sequence shown here is derived from an EMBL/GenBank/DDBJ whole genome shotgun (WGS) entry which is preliminary data.</text>
</comment>
<feature type="transmembrane region" description="Helical" evidence="9">
    <location>
        <begin position="521"/>
        <end position="544"/>
    </location>
</feature>
<evidence type="ECO:0000256" key="2">
    <source>
        <dbReference type="ARBA" id="ARBA00004555"/>
    </source>
</evidence>
<dbReference type="InterPro" id="IPR004240">
    <property type="entry name" value="EMP70"/>
</dbReference>
<dbReference type="PANTHER" id="PTHR10766:SF55">
    <property type="entry name" value="TRANSMEMBRANE 9 SUPERFAMILY MEMBER 4"/>
    <property type="match status" value="1"/>
</dbReference>
<evidence type="ECO:0000256" key="1">
    <source>
        <dbReference type="ARBA" id="ARBA00004141"/>
    </source>
</evidence>
<dbReference type="GO" id="GO:0016020">
    <property type="term" value="C:membrane"/>
    <property type="evidence" value="ECO:0007669"/>
    <property type="project" value="UniProtKB-SubCell"/>
</dbReference>
<feature type="transmembrane region" description="Helical" evidence="9">
    <location>
        <begin position="456"/>
        <end position="479"/>
    </location>
</feature>
<feature type="transmembrane region" description="Helical" evidence="9">
    <location>
        <begin position="611"/>
        <end position="639"/>
    </location>
</feature>
<sequence>MATIFRSRFWQSLVLPCLFLTSIHAFYMPGWSIKTYEENEAIPLLVNKITSENSQLQFSYYSLPFVCPPLGKKHAGSSLLSGQPIPLNLGEVLRGDRIQQSDIELLMGKDYECKFLCNRTVTAPDLKRARQLVKEGYVVEWIVDKLPGATSYMTVDKSRKYYIPGFKLGYVDLVPNSGKKVYYLNNHVTIVIKYRKASGLDGERGKRVIVGFEVYTKSVGSANRKVDGCPLDIENPSTFFELSLTPNSTDDMITKYPLSSYHPPESESEISNDDGRIVNIPYTYSVYWRENDQIEWGHRWDMYFVNSDAENKIHWLAIINSLIISGLMSAIVAMILARTIRADINSGGSFSPENGKGRRSKWKITNSLSSDSHDEKGGLLDQIEDDGNDADVSSDEEPLEDQSGWKLLAGDIFRVPAYGSLLTYLIGSGMQLLFMALGLLLLSSFGVLNPSLRGSFISAGVGLFIFAGGFSGYFSGRLYKTFGGIDWRRNAFLTAILFPGFLLAFFFILNLFVWTQASSTALPFGTLIFIIVLWLCIQLPLVYVGSWYGYTKSGAWNHPTKFTLNPRPIPPQHWYMKNLQSILFAGFAPFFVIFLELTFVFQSLWQDKSGSYYLFGFLLAVSAIFIITIIEVTVVCVYLKLCSEDHHWWWYSFAVGGGNSIWVFAYCIYYYFTKIHIEGFVSGLLFFSYSAIACIVHGLLCGTIGFLTGYTFVRRIYA</sequence>
<evidence type="ECO:0000256" key="5">
    <source>
        <dbReference type="ARBA" id="ARBA00022729"/>
    </source>
</evidence>
<proteinExistence type="inferred from homology"/>
<dbReference type="Pfam" id="PF02990">
    <property type="entry name" value="EMP70"/>
    <property type="match status" value="1"/>
</dbReference>
<dbReference type="Proteomes" id="UP000285326">
    <property type="component" value="Unassembled WGS sequence"/>
</dbReference>
<protein>
    <recommendedName>
        <fullName evidence="9">Transmembrane 9 superfamily member</fullName>
    </recommendedName>
</protein>
<feature type="transmembrane region" description="Helical" evidence="9">
    <location>
        <begin position="582"/>
        <end position="605"/>
    </location>
</feature>
<feature type="chain" id="PRO_5018816730" description="Transmembrane 9 superfamily member" evidence="9">
    <location>
        <begin position="26"/>
        <end position="718"/>
    </location>
</feature>
<dbReference type="GO" id="GO:0005794">
    <property type="term" value="C:Golgi apparatus"/>
    <property type="evidence" value="ECO:0007669"/>
    <property type="project" value="UniProtKB-SubCell"/>
</dbReference>
<keyword evidence="5 9" id="KW-0732">Signal</keyword>
<keyword evidence="7" id="KW-0333">Golgi apparatus</keyword>
<evidence type="ECO:0000256" key="7">
    <source>
        <dbReference type="ARBA" id="ARBA00023034"/>
    </source>
</evidence>
<evidence type="ECO:0000256" key="3">
    <source>
        <dbReference type="ARBA" id="ARBA00005227"/>
    </source>
</evidence>
<evidence type="ECO:0000256" key="6">
    <source>
        <dbReference type="ARBA" id="ARBA00022989"/>
    </source>
</evidence>
<feature type="transmembrane region" description="Helical" evidence="9">
    <location>
        <begin position="421"/>
        <end position="444"/>
    </location>
</feature>
<keyword evidence="6 9" id="KW-1133">Transmembrane helix</keyword>
<keyword evidence="4 9" id="KW-0812">Transmembrane</keyword>
<dbReference type="EMBL" id="MCBS01023725">
    <property type="protein sequence ID" value="RKF74893.1"/>
    <property type="molecule type" value="Genomic_DNA"/>
</dbReference>
<keyword evidence="8 9" id="KW-0472">Membrane</keyword>
<evidence type="ECO:0000256" key="4">
    <source>
        <dbReference type="ARBA" id="ARBA00022692"/>
    </source>
</evidence>
<accession>A0A420IK43</accession>
<dbReference type="GO" id="GO:0072657">
    <property type="term" value="P:protein localization to membrane"/>
    <property type="evidence" value="ECO:0007669"/>
    <property type="project" value="TreeGrafter"/>
</dbReference>
<feature type="transmembrane region" description="Helical" evidence="9">
    <location>
        <begin position="648"/>
        <end position="672"/>
    </location>
</feature>
<gene>
    <name evidence="10" type="ORF">GcM1_237099</name>
</gene>
<feature type="transmembrane region" description="Helical" evidence="9">
    <location>
        <begin position="313"/>
        <end position="337"/>
    </location>
</feature>
<comment type="subcellular location">
    <subcellularLocation>
        <location evidence="2">Golgi apparatus</location>
    </subcellularLocation>
    <subcellularLocation>
        <location evidence="1">Membrane</location>
        <topology evidence="1">Multi-pass membrane protein</topology>
    </subcellularLocation>
</comment>
<feature type="signal peptide" evidence="9">
    <location>
        <begin position="1"/>
        <end position="25"/>
    </location>
</feature>